<comment type="caution">
    <text evidence="6">The sequence shown here is derived from an EMBL/GenBank/DDBJ whole genome shotgun (WGS) entry which is preliminary data.</text>
</comment>
<evidence type="ECO:0000256" key="2">
    <source>
        <dbReference type="ARBA" id="ARBA00022723"/>
    </source>
</evidence>
<dbReference type="Proteomes" id="UP000465810">
    <property type="component" value="Unassembled WGS sequence"/>
</dbReference>
<evidence type="ECO:0000313" key="6">
    <source>
        <dbReference type="EMBL" id="MYL99369.1"/>
    </source>
</evidence>
<dbReference type="PROSITE" id="PS00629">
    <property type="entry name" value="IMP_1"/>
    <property type="match status" value="1"/>
</dbReference>
<dbReference type="PANTHER" id="PTHR20854">
    <property type="entry name" value="INOSITOL MONOPHOSPHATASE"/>
    <property type="match status" value="1"/>
</dbReference>
<comment type="similarity">
    <text evidence="1">Belongs to the inositol monophosphatase superfamily.</text>
</comment>
<evidence type="ECO:0000313" key="7">
    <source>
        <dbReference type="Proteomes" id="UP000465810"/>
    </source>
</evidence>
<name>A0A7X4K8K7_9SPHN</name>
<dbReference type="EMBL" id="WVTD01000014">
    <property type="protein sequence ID" value="MYL99369.1"/>
    <property type="molecule type" value="Genomic_DNA"/>
</dbReference>
<evidence type="ECO:0000256" key="5">
    <source>
        <dbReference type="PIRSR" id="PIRSR600760-2"/>
    </source>
</evidence>
<gene>
    <name evidence="6" type="ORF">GR702_16495</name>
</gene>
<evidence type="ECO:0000256" key="1">
    <source>
        <dbReference type="ARBA" id="ARBA00009759"/>
    </source>
</evidence>
<dbReference type="Pfam" id="PF00459">
    <property type="entry name" value="Inositol_P"/>
    <property type="match status" value="1"/>
</dbReference>
<sequence>MTPETDLDPAFLADLELLAVELAQLGGNEIKAALGGMLRIRYKGLEDDPLRLTDPVSEVDGRVEEMIREHLARKFPEHDIIGEEMDHRPGRGHDFAWAVDPIDGTANFINGFPLFASCVGVLYRGRPVAGALWCSTSHALEAGVYHAVVGRDLRFNGAPLAAHGNPAVRRRLGGEPHASRQRLSWDGRKTGSAAIECAFVAAGLLDMAWFEQPNIWDVAGGAALALASGRQILEQRGGVWQPFEGFAADGADPGAWRAPLALGRAPVLEEFASSQAPAY</sequence>
<accession>A0A7X4K8K7</accession>
<dbReference type="GO" id="GO:0046872">
    <property type="term" value="F:metal ion binding"/>
    <property type="evidence" value="ECO:0007669"/>
    <property type="project" value="UniProtKB-KW"/>
</dbReference>
<keyword evidence="7" id="KW-1185">Reference proteome</keyword>
<dbReference type="GO" id="GO:0008934">
    <property type="term" value="F:inositol monophosphate 1-phosphatase activity"/>
    <property type="evidence" value="ECO:0007669"/>
    <property type="project" value="TreeGrafter"/>
</dbReference>
<dbReference type="Gene3D" id="3.30.540.10">
    <property type="entry name" value="Fructose-1,6-Bisphosphatase, subunit A, domain 1"/>
    <property type="match status" value="1"/>
</dbReference>
<feature type="binding site" evidence="5">
    <location>
        <position position="102"/>
    </location>
    <ligand>
        <name>Mg(2+)</name>
        <dbReference type="ChEBI" id="CHEBI:18420"/>
        <label>1</label>
        <note>catalytic</note>
    </ligand>
</feature>
<dbReference type="RefSeq" id="WP_160986875.1">
    <property type="nucleotide sequence ID" value="NZ_WVTD01000014.1"/>
</dbReference>
<dbReference type="SUPFAM" id="SSF56655">
    <property type="entry name" value="Carbohydrate phosphatase"/>
    <property type="match status" value="1"/>
</dbReference>
<evidence type="ECO:0000256" key="4">
    <source>
        <dbReference type="ARBA" id="ARBA00022842"/>
    </source>
</evidence>
<feature type="binding site" evidence="5">
    <location>
        <position position="83"/>
    </location>
    <ligand>
        <name>Mg(2+)</name>
        <dbReference type="ChEBI" id="CHEBI:18420"/>
        <label>1</label>
        <note>catalytic</note>
    </ligand>
</feature>
<dbReference type="PANTHER" id="PTHR20854:SF4">
    <property type="entry name" value="INOSITOL-1-MONOPHOSPHATASE-RELATED"/>
    <property type="match status" value="1"/>
</dbReference>
<dbReference type="Gene3D" id="3.40.190.80">
    <property type="match status" value="1"/>
</dbReference>
<dbReference type="PRINTS" id="PR00377">
    <property type="entry name" value="IMPHPHTASES"/>
</dbReference>
<reference evidence="6 7" key="1">
    <citation type="submission" date="2019-12" db="EMBL/GenBank/DDBJ databases">
        <authorList>
            <person name="Feng G."/>
            <person name="Zhu H."/>
        </authorList>
    </citation>
    <scope>NUCLEOTIDE SEQUENCE [LARGE SCALE GENOMIC DNA]</scope>
    <source>
        <strain evidence="6 7">FGD1</strain>
    </source>
</reference>
<proteinExistence type="inferred from homology"/>
<keyword evidence="4 5" id="KW-0460">Magnesium</keyword>
<organism evidence="6 7">
    <name type="scientific">Novosphingobium silvae</name>
    <dbReference type="NCBI Taxonomy" id="2692619"/>
    <lineage>
        <taxon>Bacteria</taxon>
        <taxon>Pseudomonadati</taxon>
        <taxon>Pseudomonadota</taxon>
        <taxon>Alphaproteobacteria</taxon>
        <taxon>Sphingomonadales</taxon>
        <taxon>Sphingomonadaceae</taxon>
        <taxon>Novosphingobium</taxon>
    </lineage>
</organism>
<dbReference type="InterPro" id="IPR000760">
    <property type="entry name" value="Inositol_monophosphatase-like"/>
</dbReference>
<protein>
    <submittedName>
        <fullName evidence="6">Inositol-1-monophosphatase</fullName>
    </submittedName>
</protein>
<keyword evidence="2 5" id="KW-0479">Metal-binding</keyword>
<dbReference type="GO" id="GO:0007165">
    <property type="term" value="P:signal transduction"/>
    <property type="evidence" value="ECO:0007669"/>
    <property type="project" value="TreeGrafter"/>
</dbReference>
<feature type="binding site" evidence="5">
    <location>
        <position position="103"/>
    </location>
    <ligand>
        <name>Mg(2+)</name>
        <dbReference type="ChEBI" id="CHEBI:18420"/>
        <label>1</label>
        <note>catalytic</note>
    </ligand>
</feature>
<dbReference type="AlphaFoldDB" id="A0A7X4K8K7"/>
<feature type="binding site" evidence="5">
    <location>
        <position position="100"/>
    </location>
    <ligand>
        <name>Mg(2+)</name>
        <dbReference type="ChEBI" id="CHEBI:18420"/>
        <label>1</label>
        <note>catalytic</note>
    </ligand>
</feature>
<dbReference type="InterPro" id="IPR020583">
    <property type="entry name" value="Inositol_monoP_metal-BS"/>
</dbReference>
<keyword evidence="3" id="KW-0378">Hydrolase</keyword>
<feature type="binding site" evidence="5">
    <location>
        <position position="217"/>
    </location>
    <ligand>
        <name>Mg(2+)</name>
        <dbReference type="ChEBI" id="CHEBI:18420"/>
        <label>1</label>
        <note>catalytic</note>
    </ligand>
</feature>
<dbReference type="GO" id="GO:0006020">
    <property type="term" value="P:inositol metabolic process"/>
    <property type="evidence" value="ECO:0007669"/>
    <property type="project" value="TreeGrafter"/>
</dbReference>
<evidence type="ECO:0000256" key="3">
    <source>
        <dbReference type="ARBA" id="ARBA00022801"/>
    </source>
</evidence>
<comment type="cofactor">
    <cofactor evidence="5">
        <name>Mg(2+)</name>
        <dbReference type="ChEBI" id="CHEBI:18420"/>
    </cofactor>
</comment>